<sequence>MGGEVEEPSGPEFGSKILAELSPLPVLEEPTWSSTFCPSETCKDSARLQARESRKTWSLSLFSPERCRWMWSVSVALSAATRRRYVSRTRINAAPQPTHRDGTSSELGSERRSLSLPVEAGQRVLVRRHVPVSVPSPWSSMACFTYVGASPLPPRRGRGIYLSCPTCQPRSVLCRRRCRSSPAHPHPWAPPAPDGVPAALTSGRIGRGDASFGENFSLTGLQARPRLQRGGSSASLHNSLMRNSIFQLMIHTLDPLSEGGSRLQPLQERRVPLKGMNAISRRDSGGHFGPTVLQKKLRLWS</sequence>
<evidence type="ECO:0000313" key="3">
    <source>
        <dbReference type="Proteomes" id="UP000324091"/>
    </source>
</evidence>
<accession>A0A5C6N736</accession>
<evidence type="ECO:0000256" key="1">
    <source>
        <dbReference type="SAM" id="MobiDB-lite"/>
    </source>
</evidence>
<dbReference type="EMBL" id="RHFK02000016">
    <property type="protein sequence ID" value="TWW63176.1"/>
    <property type="molecule type" value="Genomic_DNA"/>
</dbReference>
<reference evidence="2 3" key="1">
    <citation type="submission" date="2019-04" db="EMBL/GenBank/DDBJ databases">
        <title>Chromosome genome assembly for Takifugu flavidus.</title>
        <authorList>
            <person name="Xiao S."/>
        </authorList>
    </citation>
    <scope>NUCLEOTIDE SEQUENCE [LARGE SCALE GENOMIC DNA]</scope>
    <source>
        <strain evidence="2">HTHZ2018</strain>
        <tissue evidence="2">Muscle</tissue>
    </source>
</reference>
<proteinExistence type="predicted"/>
<feature type="compositionally biased region" description="Basic and acidic residues" evidence="1">
    <location>
        <begin position="98"/>
        <end position="113"/>
    </location>
</feature>
<dbReference type="Proteomes" id="UP000324091">
    <property type="component" value="Chromosome 3"/>
</dbReference>
<feature type="region of interest" description="Disordered" evidence="1">
    <location>
        <begin position="90"/>
        <end position="113"/>
    </location>
</feature>
<gene>
    <name evidence="2" type="ORF">D4764_03G0001840</name>
</gene>
<evidence type="ECO:0000313" key="2">
    <source>
        <dbReference type="EMBL" id="TWW63176.1"/>
    </source>
</evidence>
<organism evidence="2 3">
    <name type="scientific">Takifugu flavidus</name>
    <name type="common">sansaifugu</name>
    <dbReference type="NCBI Taxonomy" id="433684"/>
    <lineage>
        <taxon>Eukaryota</taxon>
        <taxon>Metazoa</taxon>
        <taxon>Chordata</taxon>
        <taxon>Craniata</taxon>
        <taxon>Vertebrata</taxon>
        <taxon>Euteleostomi</taxon>
        <taxon>Actinopterygii</taxon>
        <taxon>Neopterygii</taxon>
        <taxon>Teleostei</taxon>
        <taxon>Neoteleostei</taxon>
        <taxon>Acanthomorphata</taxon>
        <taxon>Eupercaria</taxon>
        <taxon>Tetraodontiformes</taxon>
        <taxon>Tetradontoidea</taxon>
        <taxon>Tetraodontidae</taxon>
        <taxon>Takifugu</taxon>
    </lineage>
</organism>
<dbReference type="AlphaFoldDB" id="A0A5C6N736"/>
<keyword evidence="3" id="KW-1185">Reference proteome</keyword>
<comment type="caution">
    <text evidence="2">The sequence shown here is derived from an EMBL/GenBank/DDBJ whole genome shotgun (WGS) entry which is preliminary data.</text>
</comment>
<name>A0A5C6N736_9TELE</name>
<protein>
    <submittedName>
        <fullName evidence="2">Sodium/potassium/calcium exchanger 2</fullName>
    </submittedName>
</protein>